<name>A0A4Y2RBK6_ARAVE</name>
<dbReference type="EMBL" id="BGPR01143359">
    <property type="protein sequence ID" value="GBN72179.1"/>
    <property type="molecule type" value="Genomic_DNA"/>
</dbReference>
<dbReference type="EMBL" id="BGPR01143357">
    <property type="protein sequence ID" value="GBN72175.1"/>
    <property type="molecule type" value="Genomic_DNA"/>
</dbReference>
<dbReference type="EMBL" id="BGPR01143373">
    <property type="protein sequence ID" value="GBN72195.1"/>
    <property type="molecule type" value="Genomic_DNA"/>
</dbReference>
<keyword evidence="5" id="KW-1185">Reference proteome</keyword>
<evidence type="ECO:0000313" key="1">
    <source>
        <dbReference type="EMBL" id="GBN72175.1"/>
    </source>
</evidence>
<evidence type="ECO:0000313" key="2">
    <source>
        <dbReference type="EMBL" id="GBN72179.1"/>
    </source>
</evidence>
<evidence type="ECO:0000313" key="4">
    <source>
        <dbReference type="EMBL" id="GBN72195.1"/>
    </source>
</evidence>
<protein>
    <submittedName>
        <fullName evidence="1">Uncharacterized protein</fullName>
    </submittedName>
</protein>
<accession>A0A4Y2RBK6</accession>
<dbReference type="AlphaFoldDB" id="A0A4Y2RBK6"/>
<comment type="caution">
    <text evidence="1">The sequence shown here is derived from an EMBL/GenBank/DDBJ whole genome shotgun (WGS) entry which is preliminary data.</text>
</comment>
<evidence type="ECO:0000313" key="3">
    <source>
        <dbReference type="EMBL" id="GBN72182.1"/>
    </source>
</evidence>
<organism evidence="1 5">
    <name type="scientific">Araneus ventricosus</name>
    <name type="common">Orbweaver spider</name>
    <name type="synonym">Epeira ventricosa</name>
    <dbReference type="NCBI Taxonomy" id="182803"/>
    <lineage>
        <taxon>Eukaryota</taxon>
        <taxon>Metazoa</taxon>
        <taxon>Ecdysozoa</taxon>
        <taxon>Arthropoda</taxon>
        <taxon>Chelicerata</taxon>
        <taxon>Arachnida</taxon>
        <taxon>Araneae</taxon>
        <taxon>Araneomorphae</taxon>
        <taxon>Entelegynae</taxon>
        <taxon>Araneoidea</taxon>
        <taxon>Araneidae</taxon>
        <taxon>Araneus</taxon>
    </lineage>
</organism>
<sequence length="174" mass="19798">MESIGIPLMGLTISVLEKCGMYLIFGSCNSNTLEILKEYFVCAVVILNLFLCDHNIKAHIRLRAERFANPSRTAGSHSWKVFLVRRDCFANRSRRAKSCRLFGEHKGSRWDVFECSSSFPVNLLRTSNVKPEAMINGSRELTPFPCFAVGNNFFEWFATCSASKYIRALILLRT</sequence>
<reference evidence="1 5" key="1">
    <citation type="journal article" date="2019" name="Sci. Rep.">
        <title>Orb-weaving spider Araneus ventricosus genome elucidates the spidroin gene catalogue.</title>
        <authorList>
            <person name="Kono N."/>
            <person name="Nakamura H."/>
            <person name="Ohtoshi R."/>
            <person name="Moran D.A.P."/>
            <person name="Shinohara A."/>
            <person name="Yoshida Y."/>
            <person name="Fujiwara M."/>
            <person name="Mori M."/>
            <person name="Tomita M."/>
            <person name="Arakawa K."/>
        </authorList>
    </citation>
    <scope>NUCLEOTIDE SEQUENCE [LARGE SCALE GENOMIC DNA]</scope>
</reference>
<dbReference type="Proteomes" id="UP000499080">
    <property type="component" value="Unassembled WGS sequence"/>
</dbReference>
<proteinExistence type="predicted"/>
<dbReference type="EMBL" id="BGPR01143361">
    <property type="protein sequence ID" value="GBN72182.1"/>
    <property type="molecule type" value="Genomic_DNA"/>
</dbReference>
<gene>
    <name evidence="2" type="ORF">AVEN_105213_1</name>
    <name evidence="3" type="ORF">AVEN_113314_1</name>
    <name evidence="4" type="ORF">AVEN_219854_1</name>
    <name evidence="1" type="ORF">AVEN_71887_1</name>
</gene>
<evidence type="ECO:0000313" key="5">
    <source>
        <dbReference type="Proteomes" id="UP000499080"/>
    </source>
</evidence>